<dbReference type="STRING" id="7167.A0A182FS61"/>
<feature type="region of interest" description="Disordered" evidence="2">
    <location>
        <begin position="3082"/>
        <end position="3223"/>
    </location>
</feature>
<evidence type="ECO:0000256" key="3">
    <source>
        <dbReference type="SAM" id="SignalP"/>
    </source>
</evidence>
<feature type="region of interest" description="Disordered" evidence="2">
    <location>
        <begin position="2037"/>
        <end position="2122"/>
    </location>
</feature>
<feature type="compositionally biased region" description="Basic and acidic residues" evidence="2">
    <location>
        <begin position="3476"/>
        <end position="3488"/>
    </location>
</feature>
<dbReference type="CDD" id="cd00117">
    <property type="entry name" value="TFP"/>
    <property type="match status" value="1"/>
</dbReference>
<dbReference type="InterPro" id="IPR056617">
    <property type="entry name" value="MAP1B/S_N"/>
</dbReference>
<feature type="compositionally biased region" description="Low complexity" evidence="2">
    <location>
        <begin position="629"/>
        <end position="640"/>
    </location>
</feature>
<feature type="compositionally biased region" description="Basic and acidic residues" evidence="2">
    <location>
        <begin position="2405"/>
        <end position="2417"/>
    </location>
</feature>
<evidence type="ECO:0008006" key="8">
    <source>
        <dbReference type="Google" id="ProtNLM"/>
    </source>
</evidence>
<dbReference type="VEuPathDB" id="VectorBase:AALB017635"/>
<dbReference type="EnsemblMetazoa" id="AALB009387-RA">
    <property type="protein sequence ID" value="AALB009387-PA"/>
    <property type="gene ID" value="AALB009387"/>
</dbReference>
<feature type="compositionally biased region" description="Low complexity" evidence="2">
    <location>
        <begin position="3105"/>
        <end position="3122"/>
    </location>
</feature>
<feature type="compositionally biased region" description="Basic and acidic residues" evidence="2">
    <location>
        <begin position="655"/>
        <end position="729"/>
    </location>
</feature>
<feature type="compositionally biased region" description="Polar residues" evidence="2">
    <location>
        <begin position="777"/>
        <end position="793"/>
    </location>
</feature>
<feature type="region of interest" description="Disordered" evidence="2">
    <location>
        <begin position="1340"/>
        <end position="1474"/>
    </location>
</feature>
<dbReference type="GO" id="GO:0043025">
    <property type="term" value="C:neuronal cell body"/>
    <property type="evidence" value="ECO:0007669"/>
    <property type="project" value="TreeGrafter"/>
</dbReference>
<feature type="compositionally biased region" description="Polar residues" evidence="2">
    <location>
        <begin position="3173"/>
        <end position="3187"/>
    </location>
</feature>
<keyword evidence="3" id="KW-0732">Signal</keyword>
<feature type="compositionally biased region" description="Low complexity" evidence="2">
    <location>
        <begin position="605"/>
        <end position="617"/>
    </location>
</feature>
<feature type="compositionally biased region" description="Polar residues" evidence="2">
    <location>
        <begin position="2976"/>
        <end position="2995"/>
    </location>
</feature>
<feature type="compositionally biased region" description="Basic and acidic residues" evidence="2">
    <location>
        <begin position="1995"/>
        <end position="2009"/>
    </location>
</feature>
<feature type="compositionally biased region" description="Polar residues" evidence="2">
    <location>
        <begin position="2467"/>
        <end position="2487"/>
    </location>
</feature>
<feature type="region of interest" description="Disordered" evidence="2">
    <location>
        <begin position="605"/>
        <end position="957"/>
    </location>
</feature>
<feature type="region of interest" description="Disordered" evidence="2">
    <location>
        <begin position="2281"/>
        <end position="2417"/>
    </location>
</feature>
<feature type="compositionally biased region" description="Basic and acidic residues" evidence="2">
    <location>
        <begin position="757"/>
        <end position="772"/>
    </location>
</feature>
<dbReference type="GO" id="GO:0008017">
    <property type="term" value="F:microtubule binding"/>
    <property type="evidence" value="ECO:0007669"/>
    <property type="project" value="InterPro"/>
</dbReference>
<dbReference type="GO" id="GO:0003779">
    <property type="term" value="F:actin binding"/>
    <property type="evidence" value="ECO:0007669"/>
    <property type="project" value="TreeGrafter"/>
</dbReference>
<dbReference type="VEuPathDB" id="VectorBase:AALB017636"/>
<feature type="region of interest" description="Disordered" evidence="2">
    <location>
        <begin position="2467"/>
        <end position="2658"/>
    </location>
</feature>
<feature type="compositionally biased region" description="Polar residues" evidence="2">
    <location>
        <begin position="1244"/>
        <end position="1254"/>
    </location>
</feature>
<feature type="compositionally biased region" description="Basic and acidic residues" evidence="2">
    <location>
        <begin position="1258"/>
        <end position="1286"/>
    </location>
</feature>
<feature type="compositionally biased region" description="Basic and acidic residues" evidence="2">
    <location>
        <begin position="1442"/>
        <end position="1469"/>
    </location>
</feature>
<proteinExistence type="predicted"/>
<feature type="compositionally biased region" description="Acidic residues" evidence="2">
    <location>
        <begin position="1121"/>
        <end position="1139"/>
    </location>
</feature>
<keyword evidence="7" id="KW-1185">Reference proteome</keyword>
<feature type="compositionally biased region" description="Polar residues" evidence="2">
    <location>
        <begin position="2851"/>
        <end position="2871"/>
    </location>
</feature>
<reference evidence="6 7" key="1">
    <citation type="journal article" date="2017" name="G3 (Bethesda)">
        <title>The Physical Genome Mapping of Anopheles albimanus Corrected Scaffold Misassemblies and Identified Interarm Rearrangements in Genus Anopheles.</title>
        <authorList>
            <person name="Artemov G.N."/>
            <person name="Peery A.N."/>
            <person name="Jiang X."/>
            <person name="Tu Z."/>
            <person name="Stegniy V.N."/>
            <person name="Sharakhova M.V."/>
            <person name="Sharakhov I.V."/>
        </authorList>
    </citation>
    <scope>NUCLEOTIDE SEQUENCE [LARGE SCALE GENOMIC DNA]</scope>
    <source>
        <strain evidence="6 7">ALBI9_A</strain>
    </source>
</reference>
<feature type="region of interest" description="Disordered" evidence="2">
    <location>
        <begin position="1989"/>
        <end position="2012"/>
    </location>
</feature>
<feature type="coiled-coil region" evidence="1">
    <location>
        <begin position="1809"/>
        <end position="1836"/>
    </location>
</feature>
<feature type="region of interest" description="Disordered" evidence="2">
    <location>
        <begin position="2808"/>
        <end position="2871"/>
    </location>
</feature>
<protein>
    <recommendedName>
        <fullName evidence="8">Microtubule-associated protein futsch</fullName>
    </recommendedName>
</protein>
<feature type="domain" description="Microtubule-associated protein 1A/B/S-like MBL-like" evidence="5">
    <location>
        <begin position="284"/>
        <end position="545"/>
    </location>
</feature>
<feature type="compositionally biased region" description="Basic and acidic residues" evidence="2">
    <location>
        <begin position="1061"/>
        <end position="1087"/>
    </location>
</feature>
<feature type="compositionally biased region" description="Low complexity" evidence="2">
    <location>
        <begin position="1409"/>
        <end position="1440"/>
    </location>
</feature>
<feature type="compositionally biased region" description="Basic and acidic residues" evidence="2">
    <location>
        <begin position="2333"/>
        <end position="2360"/>
    </location>
</feature>
<evidence type="ECO:0000259" key="5">
    <source>
        <dbReference type="Pfam" id="PF25281"/>
    </source>
</evidence>
<dbReference type="VEuPathDB" id="VectorBase:AALB20_028206"/>
<feature type="compositionally biased region" description="Basic and acidic residues" evidence="2">
    <location>
        <begin position="1346"/>
        <end position="1365"/>
    </location>
</feature>
<feature type="region of interest" description="Disordered" evidence="2">
    <location>
        <begin position="3363"/>
        <end position="3497"/>
    </location>
</feature>
<feature type="compositionally biased region" description="Polar residues" evidence="2">
    <location>
        <begin position="2529"/>
        <end position="2560"/>
    </location>
</feature>
<dbReference type="Proteomes" id="UP000069272">
    <property type="component" value="Chromosome 2R"/>
</dbReference>
<feature type="compositionally biased region" description="Basic and acidic residues" evidence="2">
    <location>
        <begin position="1224"/>
        <end position="1241"/>
    </location>
</feature>
<feature type="compositionally biased region" description="Basic and acidic residues" evidence="2">
    <location>
        <begin position="2295"/>
        <end position="2326"/>
    </location>
</feature>
<dbReference type="GO" id="GO:0005875">
    <property type="term" value="C:microtubule associated complex"/>
    <property type="evidence" value="ECO:0007669"/>
    <property type="project" value="TreeGrafter"/>
</dbReference>
<feature type="region of interest" description="Disordered" evidence="2">
    <location>
        <begin position="2714"/>
        <end position="2751"/>
    </location>
</feature>
<feature type="compositionally biased region" description="Low complexity" evidence="2">
    <location>
        <begin position="747"/>
        <end position="756"/>
    </location>
</feature>
<feature type="compositionally biased region" description="Polar residues" evidence="2">
    <location>
        <begin position="944"/>
        <end position="954"/>
    </location>
</feature>
<feature type="coiled-coil region" evidence="1">
    <location>
        <begin position="1710"/>
        <end position="1762"/>
    </location>
</feature>
<name>A0A182FS61_ANOAL</name>
<feature type="compositionally biased region" description="Basic and acidic residues" evidence="2">
    <location>
        <begin position="2596"/>
        <end position="2618"/>
    </location>
</feature>
<feature type="compositionally biased region" description="Low complexity" evidence="2">
    <location>
        <begin position="904"/>
        <end position="920"/>
    </location>
</feature>
<feature type="region of interest" description="Disordered" evidence="2">
    <location>
        <begin position="1932"/>
        <end position="1965"/>
    </location>
</feature>
<feature type="coiled-coil region" evidence="1">
    <location>
        <begin position="988"/>
        <end position="1015"/>
    </location>
</feature>
<feature type="region of interest" description="Disordered" evidence="2">
    <location>
        <begin position="2773"/>
        <end position="2796"/>
    </location>
</feature>
<evidence type="ECO:0000256" key="1">
    <source>
        <dbReference type="SAM" id="Coils"/>
    </source>
</evidence>
<evidence type="ECO:0000259" key="4">
    <source>
        <dbReference type="Pfam" id="PF23415"/>
    </source>
</evidence>
<feature type="compositionally biased region" description="Low complexity" evidence="2">
    <location>
        <begin position="1287"/>
        <end position="1305"/>
    </location>
</feature>
<feature type="region of interest" description="Disordered" evidence="2">
    <location>
        <begin position="2925"/>
        <end position="3041"/>
    </location>
</feature>
<feature type="compositionally biased region" description="Acidic residues" evidence="2">
    <location>
        <begin position="1032"/>
        <end position="1041"/>
    </location>
</feature>
<feature type="compositionally biased region" description="Polar residues" evidence="2">
    <location>
        <begin position="2785"/>
        <end position="2794"/>
    </location>
</feature>
<feature type="compositionally biased region" description="Basic and acidic residues" evidence="2">
    <location>
        <begin position="1374"/>
        <end position="1406"/>
    </location>
</feature>
<accession>A0A182FS61</accession>
<feature type="compositionally biased region" description="Basic and acidic residues" evidence="2">
    <location>
        <begin position="851"/>
        <end position="865"/>
    </location>
</feature>
<dbReference type="GO" id="GO:0030425">
    <property type="term" value="C:dendrite"/>
    <property type="evidence" value="ECO:0007669"/>
    <property type="project" value="TreeGrafter"/>
</dbReference>
<dbReference type="Pfam" id="PF25281">
    <property type="entry name" value="MBL_MAP1B"/>
    <property type="match status" value="1"/>
</dbReference>
<feature type="compositionally biased region" description="Polar residues" evidence="2">
    <location>
        <begin position="2955"/>
        <end position="2968"/>
    </location>
</feature>
<feature type="compositionally biased region" description="Low complexity" evidence="2">
    <location>
        <begin position="3363"/>
        <end position="3428"/>
    </location>
</feature>
<dbReference type="GO" id="GO:0031114">
    <property type="term" value="P:regulation of microtubule depolymerization"/>
    <property type="evidence" value="ECO:0007669"/>
    <property type="project" value="TreeGrafter"/>
</dbReference>
<feature type="compositionally biased region" description="Basic and acidic residues" evidence="2">
    <location>
        <begin position="2111"/>
        <end position="2121"/>
    </location>
</feature>
<dbReference type="GO" id="GO:0007409">
    <property type="term" value="P:axonogenesis"/>
    <property type="evidence" value="ECO:0007669"/>
    <property type="project" value="TreeGrafter"/>
</dbReference>
<dbReference type="GO" id="GO:0000226">
    <property type="term" value="P:microtubule cytoskeleton organization"/>
    <property type="evidence" value="ECO:0007669"/>
    <property type="project" value="InterPro"/>
</dbReference>
<dbReference type="InterPro" id="IPR057480">
    <property type="entry name" value="MAP1A/B/S-like_MBL"/>
</dbReference>
<evidence type="ECO:0000256" key="2">
    <source>
        <dbReference type="SAM" id="MobiDB-lite"/>
    </source>
</evidence>
<feature type="compositionally biased region" description="Basic and acidic residues" evidence="2">
    <location>
        <begin position="872"/>
        <end position="897"/>
    </location>
</feature>
<evidence type="ECO:0000313" key="6">
    <source>
        <dbReference type="EnsemblMetazoa" id="AALB009387-PA"/>
    </source>
</evidence>
<feature type="domain" description="Microtubule-associated protein 1B/S N-terminal" evidence="4">
    <location>
        <begin position="138"/>
        <end position="275"/>
    </location>
</feature>
<feature type="region of interest" description="Disordered" evidence="2">
    <location>
        <begin position="2215"/>
        <end position="2253"/>
    </location>
</feature>
<feature type="compositionally biased region" description="Polar residues" evidence="2">
    <location>
        <begin position="2238"/>
        <end position="2247"/>
    </location>
</feature>
<dbReference type="GO" id="GO:0045202">
    <property type="term" value="C:synapse"/>
    <property type="evidence" value="ECO:0007669"/>
    <property type="project" value="TreeGrafter"/>
</dbReference>
<feature type="compositionally biased region" description="Basic and acidic residues" evidence="2">
    <location>
        <begin position="2215"/>
        <end position="2237"/>
    </location>
</feature>
<organism evidence="6 7">
    <name type="scientific">Anopheles albimanus</name>
    <name type="common">New world malaria mosquito</name>
    <dbReference type="NCBI Taxonomy" id="7167"/>
    <lineage>
        <taxon>Eukaryota</taxon>
        <taxon>Metazoa</taxon>
        <taxon>Ecdysozoa</taxon>
        <taxon>Arthropoda</taxon>
        <taxon>Hexapoda</taxon>
        <taxon>Insecta</taxon>
        <taxon>Pterygota</taxon>
        <taxon>Neoptera</taxon>
        <taxon>Endopterygota</taxon>
        <taxon>Diptera</taxon>
        <taxon>Nematocera</taxon>
        <taxon>Culicoidea</taxon>
        <taxon>Culicidae</taxon>
        <taxon>Anophelinae</taxon>
        <taxon>Anopheles</taxon>
    </lineage>
</organism>
<feature type="compositionally biased region" description="Polar residues" evidence="2">
    <location>
        <begin position="3022"/>
        <end position="3037"/>
    </location>
</feature>
<feature type="signal peptide" evidence="3">
    <location>
        <begin position="1"/>
        <end position="23"/>
    </location>
</feature>
<keyword evidence="1" id="KW-0175">Coiled coil</keyword>
<feature type="compositionally biased region" description="Basic and acidic residues" evidence="2">
    <location>
        <begin position="2627"/>
        <end position="2641"/>
    </location>
</feature>
<dbReference type="InterPro" id="IPR026074">
    <property type="entry name" value="MAP1"/>
</dbReference>
<feature type="compositionally biased region" description="Polar residues" evidence="2">
    <location>
        <begin position="2496"/>
        <end position="2519"/>
    </location>
</feature>
<feature type="compositionally biased region" description="Basic and acidic residues" evidence="2">
    <location>
        <begin position="926"/>
        <end position="943"/>
    </location>
</feature>
<dbReference type="GO" id="GO:0016358">
    <property type="term" value="P:dendrite development"/>
    <property type="evidence" value="ECO:0007669"/>
    <property type="project" value="TreeGrafter"/>
</dbReference>
<feature type="region of interest" description="Disordered" evidence="2">
    <location>
        <begin position="1539"/>
        <end position="1566"/>
    </location>
</feature>
<feature type="region of interest" description="Disordered" evidence="2">
    <location>
        <begin position="1016"/>
        <end position="1166"/>
    </location>
</feature>
<feature type="region of interest" description="Disordered" evidence="2">
    <location>
        <begin position="2889"/>
        <end position="2909"/>
    </location>
</feature>
<feature type="chain" id="PRO_5043994175" description="Microtubule-associated protein futsch" evidence="3">
    <location>
        <begin position="24"/>
        <end position="3612"/>
    </location>
</feature>
<dbReference type="PANTHER" id="PTHR13843">
    <property type="entry name" value="MICROTUBULE-ASSOCIATED PROTEIN"/>
    <property type="match status" value="1"/>
</dbReference>
<evidence type="ECO:0000313" key="7">
    <source>
        <dbReference type="Proteomes" id="UP000069272"/>
    </source>
</evidence>
<feature type="compositionally biased region" description="Basic and acidic residues" evidence="2">
    <location>
        <begin position="2367"/>
        <end position="2398"/>
    </location>
</feature>
<reference evidence="6" key="2">
    <citation type="submission" date="2022-08" db="UniProtKB">
        <authorList>
            <consortium name="EnsemblMetazoa"/>
        </authorList>
    </citation>
    <scope>IDENTIFICATION</scope>
    <source>
        <strain evidence="6">STECLA/ALBI9_A</strain>
    </source>
</reference>
<feature type="compositionally biased region" description="Basic and acidic residues" evidence="2">
    <location>
        <begin position="1140"/>
        <end position="1164"/>
    </location>
</feature>
<dbReference type="GO" id="GO:0005874">
    <property type="term" value="C:microtubule"/>
    <property type="evidence" value="ECO:0007669"/>
    <property type="project" value="InterPro"/>
</dbReference>
<feature type="region of interest" description="Disordered" evidence="2">
    <location>
        <begin position="1180"/>
        <end position="1305"/>
    </location>
</feature>
<dbReference type="GO" id="GO:0005829">
    <property type="term" value="C:cytosol"/>
    <property type="evidence" value="ECO:0007669"/>
    <property type="project" value="TreeGrafter"/>
</dbReference>
<dbReference type="PANTHER" id="PTHR13843:SF12">
    <property type="entry name" value="ATPASE F1_V1_A1 COMPLEX ALPHA_BETA SUBUNIT NUCLEOTIDE-BINDING DOMAIN-CONTAINING PROTEIN"/>
    <property type="match status" value="1"/>
</dbReference>
<sequence>MDVKFGKVVSLAALLVYANSVHCFKCYRCLSSTSFKDCAKAISTVNCEELQELSVPGSGTSTSLQNVTFACTSVSLAGTIGRRYIKTCIPSLPESQFCALLKNQTQALSGLVVEECNVCYRELCNGSGRLNHITNLLVSSERLIQYASENLVTEILIHPQVNTFIQCIRNLLSSFTRHRHIIHSGYTFSGNGSWILQDGTFSVVDFIEAFQEHEVQRVLRAYPDTITMDIHCAPGGQWHTIQDKSFTRLCQIRLNPVDVLSSGSERLNSFVAYLSSLIVPTEISELLESSDVVGNIRFSHPTLYVFPGGQGDAALFGINGFNMLVDGGFSRKSCFWDFVRHLDRLDAVLMTRINNTNINGVSSVVERKSEAHVYPQIGHFFCNIPERKGLPSPDGDKDRDPLQVDLLEEGHQIVSNLKSLNLKAQNCYRDSEPINLYHKVGHGTLDMYVISPARDSREVRDFLAKWNAADQRLFVAKEGKDFAFPLQNLISICALLVWTPANPEDNITRILFPGSAPEYKILEGLEKMKNVEFMRQPVCPVKSISASLSTQVLVTKKSLKSVSTDKILPEPMLPAKLASGKQLEKDNKLYDNKMKILPTDNKLADAVKASSSDVMDSSADEGKMEKQFSAKTTTTVASAKVESKPKGIRGGRPVSTEKKLDNKKLEQDEKKDSISDIGSDKESEQAEKKASVDSEKSLDDAVDVAEKKPDGTPDSAKPEEPKEKKKEDSPPVDSGAPKSTRKPPPSRTSTSSSVRSKVQESKSSKAIAERKQMVKKPQQQPSEANKSSPTTPKKSAAEHKLVNGSASKAEQVEQPDSKRAAIGGKVATSRATPAASAKPGKSSPKATPAKSAKDENNRKVLEARQRPPVTARRAEPIRKETDKKEQTAARPQVERKPISRRPKGAITSAASAAGAGSSPVKAKKVLKSEKDAVIRKAKLDKNGTTDSSLVSTPSADEGGVAVPKRILEAAGAPPDAVPVVAGDLDALKQQQLAELKEEQEAVREIEAVFNRESAQKAQKLLAEHREVQDSATEPEEEEEYLIIEKEEQYTEDSINEPESSATKEEEIQKHQRDSQESEKRKRDSLAEEKEDDEEEKEKHDVEAVAMVAGQTAAVVQICEGDKEEPDQQQEADDEADEQPSQEHDVDAVIEKGSQEKLSPKHKQELEEEVQDIIASAKEIAKSKMETSMDGLKTEEISSISPDEKMSSTKKTSDTRDENELESAAPKEHIEPPHESHHEERVSATVESGATTTAPTLPEDERIPLDEIKEDLVIEEKHVKEETKEVEATAPSAGSPGAATAVAPPAAPSVVEKPDVAATTAAPLPMVYEPLERPTPAKMQFTAQQAHMRDVVKTPDEVADLPVHEEADLEEDYGGDEKDKDKEKDDEKDRDTKEKPEKLERDTKLDAPEEPIAASATAEAQAGATVATTAAAAAAMVAPTALKETDESKQHEKTDKQVADKSAESDKPCDTVKVVGESPSPLQVVQVEEVIEKQAAAMTAAGLESPFTRETGEPREERDILMDLESQIITTEAAVKEKIEKSEHAQQLKAQRQQEELEAEAEDKSTRVPVEEEVIVAQKVVPKVPLPPAEPSLLDEIWSAPQKVEEKLDELKNLIDDKAKSTTCDLVTLKDTMIKTVVERKNEIVDKVTEEAKDADSKVKESLADLGKEMQAMTSEAAEEVVKAVTNQADTVIDDLQLKAMVADDKLKSTAQKLDEKVDTIAAEASNLAAKADQTLVTIVAEKSELEKLAKNLKQEVVGQLDETKKQLEDDLAKGVEKVQEKAKGGISSFFGGITEGIRSGIEKVADKVETKLKDKTEQVEAKLQHVTEQIEALKTDQVQQVSGVQVQHDMEQAYDRFGYERSYTQELRETHITTVDSPIVEGDKLAELKSLVSIPHDIDEDKELEELENNKMGTFVIEDVKYSAFEDANLREIKEEEEEDRISPPQGAEKLDPATSQPPRARTPEDVAKIVANVAEVLKSDKDLEEIIPGFDPQELERKLSQGGAREEDVGTVQRMLVTASSEDGGEETVICADGTITFSKSATPEPMASGTTTPEIKVQEEDEDEQDESVPPQLTAKASEVIAKAETDEKGSPASSGKSSPDLKTSPTSIEEKDKHELPEKVVPVLDISKKAPEPFSVPIDIRKESLAEQYDHIDDTRRESAISTFSERDYTKDESSFVDECRDSSRAHSISSHISDLKEDSADLKSVADFLKESDERDEHGAEVFSDEIKVKELSSPESVTSQKTVSEKEPLEKILEVNQIHSIETTKASAIEDSLKISQDVEAEQRTAPATGEKDASRPQSAIDEKAPSEKSVDLKAETKDASRPASAASEKDASRPQSAIDEKAPSEKSAETKDASRPASAASEKDASRPQSAIDEKAPSEKSVDLKAETKDASRPTSAASEKDASRPQSAIEEKVLLDSAAVSSTGYQDEYKSSSNASYEHVLSDGRIEEKQIIEGQFISKESVQVSSSEHSRATSAMSNTSEKAEMISAVHQNVSERSSSSTNQQMDETFTSDVHSRLDAAASHSSQTSIESTITASSKVVQESTQSTTITTDVSGVYKEQSRPVSVASEKSVTSDGRKEQEMSVSSFLKFEESLSRRESSSTTATKDERPHSAMSDEDQWEQHEEKICMKESRSKSMSAVLPSASPRVGYEGSTLGVLEETIVASRDDLDMLRSPRDSVTKIEPIKTESAVPSGAPKTFKPLFESNQFPADEAESKQKAFGTFPSSTLDSADSPEHGPSIIPGIDQMLKETVTSMKEIEKMTSSVISSTVAKKEEMSIESTKTSSSAGLAFPVSCAVDSGKSSPYLGEKSQESSAKSVSPQPDKDSLEESSASFNTFIEKDSLSESTSKQQVSIRMTTDETASQEVTSVTSVVHKSEELLFAGSKTPPTAPISPNVAAKDVPSGATAGEMTIVSSSTTTLLTSGVPSVPTVAGVTPSEAGKSKDDVSGISTPKESVPSGKSSPGLMSVHTGSTDSASKSLNLGHSSGIETSESSPKPTSPFPKLVDTLKLDETKTTSGMSTPDMTRSSTPDMVDSQIERITTTVAAGPAEKSDSLTTVYTTTTTKTTTYIVKDGQKIEVDSSVHSDTTVSEGTKTDVAEPTAADAPAQVAASVAPGQLTLATTEERSITEEYDEKDVLSPRSDISSGQASRIVAGWHDEDVPGSPMSVTSQAPLSPSTKYTYDYDLQHSSSGVSKKSDIEIDDSQDDIPPQYGSDEIKSALPLQTSTYKPDPMSTSFYGQLPDVTTSATTTTRSIPIPISAAKGFSKTHVEYASSGDSSIDSGHKTSVSEAKYLDEADLDFEKTFRKTEDLMTTSMHFSSEKEFIAATTKAAAKMEMDFTSTGLPSTVTTTLTAQQSVTVPPSTQPPTQSQTSLPTLSQPLTQSSQPPQTASIVSSVATASSSTTTTTTATSSTSSTSSTTQPPSEVKSVLDSWGKPLGLPSPAPMAADGDNKTTPKKERRMLMSKTKLNNEKNLRKRAESPSKASAKKPSPVYVDLSYVPHHGNSYYANVEFFKRVRARYYVFSGTEPSREVYNALLEAKQTWEDKELEVTIIPTYDTDVLGYWVSENEELLAKYHIDLSPSAARCTINLQDHETSCSAYRLEF</sequence>
<dbReference type="Pfam" id="PF23415">
    <property type="entry name" value="MAPB1_N"/>
    <property type="match status" value="1"/>
</dbReference>
<feature type="compositionally biased region" description="Basic and acidic residues" evidence="2">
    <location>
        <begin position="1180"/>
        <end position="1217"/>
    </location>
</feature>